<comment type="caution">
    <text evidence="3">The sequence shown here is derived from an EMBL/GenBank/DDBJ whole genome shotgun (WGS) entry which is preliminary data.</text>
</comment>
<dbReference type="SUPFAM" id="SSF81648">
    <property type="entry name" value="a domain/subunit of cytochrome bc1 complex (Ubiquinol-cytochrome c reductase)"/>
    <property type="match status" value="1"/>
</dbReference>
<dbReference type="SUPFAM" id="SSF81342">
    <property type="entry name" value="Transmembrane di-heme cytochromes"/>
    <property type="match status" value="1"/>
</dbReference>
<feature type="transmembrane region" description="Helical" evidence="1">
    <location>
        <begin position="227"/>
        <end position="247"/>
    </location>
</feature>
<dbReference type="InterPro" id="IPR036150">
    <property type="entry name" value="Cyt_b/b6_C_sf"/>
</dbReference>
<dbReference type="InterPro" id="IPR005797">
    <property type="entry name" value="Cyt_b/b6_N"/>
</dbReference>
<feature type="transmembrane region" description="Helical" evidence="1">
    <location>
        <begin position="16"/>
        <end position="34"/>
    </location>
</feature>
<evidence type="ECO:0000313" key="4">
    <source>
        <dbReference type="Proteomes" id="UP000614424"/>
    </source>
</evidence>
<dbReference type="AlphaFoldDB" id="A0A8J6TEZ7"/>
<dbReference type="Gene3D" id="1.20.810.10">
    <property type="entry name" value="Cytochrome Bc1 Complex, Chain C"/>
    <property type="match status" value="2"/>
</dbReference>
<feature type="transmembrane region" description="Helical" evidence="1">
    <location>
        <begin position="89"/>
        <end position="112"/>
    </location>
</feature>
<gene>
    <name evidence="3" type="ORF">H8E41_03930</name>
</gene>
<proteinExistence type="predicted"/>
<reference evidence="3 4" key="1">
    <citation type="submission" date="2020-08" db="EMBL/GenBank/DDBJ databases">
        <title>Bridging the membrane lipid divide: bacteria of the FCB group superphylum have the potential to synthesize archaeal ether lipids.</title>
        <authorList>
            <person name="Villanueva L."/>
            <person name="Von Meijenfeldt F.A.B."/>
            <person name="Westbye A.B."/>
            <person name="Yadav S."/>
            <person name="Hopmans E.C."/>
            <person name="Dutilh B.E."/>
            <person name="Sinninghe Damste J.S."/>
        </authorList>
    </citation>
    <scope>NUCLEOTIDE SEQUENCE [LARGE SCALE GENOMIC DNA]</scope>
    <source>
        <strain evidence="3">NIOZ-UU47</strain>
    </source>
</reference>
<keyword evidence="1" id="KW-0812">Transmembrane</keyword>
<keyword evidence="1" id="KW-0472">Membrane</keyword>
<dbReference type="PANTHER" id="PTHR19271">
    <property type="entry name" value="CYTOCHROME B"/>
    <property type="match status" value="1"/>
</dbReference>
<evidence type="ECO:0000256" key="1">
    <source>
        <dbReference type="SAM" id="Phobius"/>
    </source>
</evidence>
<feature type="transmembrane region" description="Helical" evidence="1">
    <location>
        <begin position="179"/>
        <end position="198"/>
    </location>
</feature>
<accession>A0A8J6TEZ7</accession>
<dbReference type="InterPro" id="IPR016174">
    <property type="entry name" value="Di-haem_cyt_TM"/>
</dbReference>
<dbReference type="PANTHER" id="PTHR19271:SF16">
    <property type="entry name" value="CYTOCHROME B"/>
    <property type="match status" value="1"/>
</dbReference>
<evidence type="ECO:0000259" key="2">
    <source>
        <dbReference type="PROSITE" id="PS51002"/>
    </source>
</evidence>
<dbReference type="GO" id="GO:0016020">
    <property type="term" value="C:membrane"/>
    <property type="evidence" value="ECO:0007669"/>
    <property type="project" value="InterPro"/>
</dbReference>
<feature type="domain" description="Cytochrome b/b6 N-terminal region profile" evidence="2">
    <location>
        <begin position="1"/>
        <end position="186"/>
    </location>
</feature>
<dbReference type="GO" id="GO:0009055">
    <property type="term" value="F:electron transfer activity"/>
    <property type="evidence" value="ECO:0007669"/>
    <property type="project" value="InterPro"/>
</dbReference>
<feature type="transmembrane region" description="Helical" evidence="1">
    <location>
        <begin position="66"/>
        <end position="83"/>
    </location>
</feature>
<organism evidence="3 4">
    <name type="scientific">Candidatus Desulfobia pelagia</name>
    <dbReference type="NCBI Taxonomy" id="2841692"/>
    <lineage>
        <taxon>Bacteria</taxon>
        <taxon>Pseudomonadati</taxon>
        <taxon>Thermodesulfobacteriota</taxon>
        <taxon>Desulfobulbia</taxon>
        <taxon>Desulfobulbales</taxon>
        <taxon>Desulfobulbaceae</taxon>
        <taxon>Candidatus Desulfobia</taxon>
    </lineage>
</organism>
<protein>
    <submittedName>
        <fullName evidence="3">Cytochrome b N-terminal domain-containing protein</fullName>
    </submittedName>
</protein>
<evidence type="ECO:0000313" key="3">
    <source>
        <dbReference type="EMBL" id="MBC8317030.1"/>
    </source>
</evidence>
<dbReference type="PROSITE" id="PS51002">
    <property type="entry name" value="CYTB_NTER"/>
    <property type="match status" value="1"/>
</dbReference>
<dbReference type="EMBL" id="JACNJZ010000065">
    <property type="protein sequence ID" value="MBC8317030.1"/>
    <property type="molecule type" value="Genomic_DNA"/>
</dbReference>
<feature type="transmembrane region" description="Helical" evidence="1">
    <location>
        <begin position="153"/>
        <end position="172"/>
    </location>
</feature>
<keyword evidence="1" id="KW-1133">Transmembrane helix</keyword>
<dbReference type="Pfam" id="PF13631">
    <property type="entry name" value="Cytochrom_B_N_2"/>
    <property type="match status" value="1"/>
</dbReference>
<dbReference type="InterPro" id="IPR027387">
    <property type="entry name" value="Cytb/b6-like_sf"/>
</dbReference>
<sequence>MNIAVKITDIKWGEKSLISLYVSVVSGLVLALQYNPEHPFYSAVSLDMLIPFGAFWRSLHFYSSQIFFLLSAVHLLAIIYNGSYLRLSLAKWIILVGTLPAGVLLLFTGYVLRGDITGESAGIIAEQLCLTIPYIGELLNSMLFALLEEGVKRVYANHLIGLGVIWGILAWDHLRRYRVSLSSHGLLILLMTGMALLWDAPMETMQPGMTHIAGPWFFLGIQELLRYIHPLWSGVLFPLVFVVAVAVIRVEDPWRKRAVFFSIAWLFIYGVATVIALFR</sequence>
<dbReference type="Proteomes" id="UP000614424">
    <property type="component" value="Unassembled WGS sequence"/>
</dbReference>
<dbReference type="GO" id="GO:0022904">
    <property type="term" value="P:respiratory electron transport chain"/>
    <property type="evidence" value="ECO:0007669"/>
    <property type="project" value="InterPro"/>
</dbReference>
<name>A0A8J6TEZ7_9BACT</name>
<dbReference type="GO" id="GO:0016491">
    <property type="term" value="F:oxidoreductase activity"/>
    <property type="evidence" value="ECO:0007669"/>
    <property type="project" value="InterPro"/>
</dbReference>
<feature type="transmembrane region" description="Helical" evidence="1">
    <location>
        <begin position="259"/>
        <end position="278"/>
    </location>
</feature>